<dbReference type="EMBL" id="FUWH01000010">
    <property type="protein sequence ID" value="SKA10793.1"/>
    <property type="molecule type" value="Genomic_DNA"/>
</dbReference>
<dbReference type="OrthoDB" id="671927at2"/>
<reference evidence="1 2" key="1">
    <citation type="submission" date="2017-02" db="EMBL/GenBank/DDBJ databases">
        <authorList>
            <person name="Peterson S.W."/>
        </authorList>
    </citation>
    <scope>NUCLEOTIDE SEQUENCE [LARGE SCALE GENOMIC DNA]</scope>
    <source>
        <strain evidence="1 2">DSM 22335</strain>
    </source>
</reference>
<name>A0A1T4R4C6_9BACT</name>
<sequence length="293" mass="32521">MIRFTEQKEKSMLAFKNILVPADTMSDAEIAAKKAIELCGPDRATIHLAYSEHHKTILERFFPWKTAEPASFADAKDAFRQLSDLKEKLNADTGGADFVVEQIPDKTDTTGMAGYISTHGIDLVVINKYENGQATAVNDKTIAVELANETTIPVLTITSDCLNHPVKSILLPVDDVLTHEKIKLALLFARHYHAQIHLVALLHNNEPAPKAKTDAFYMAYKILAEYGHSPHYKILQGTDPADMLLRHAAQVKADLILVNAEKKPSFLSQVQKKMTDLLHPLASLHILSLKLSI</sequence>
<dbReference type="Proteomes" id="UP000190888">
    <property type="component" value="Unassembled WGS sequence"/>
</dbReference>
<keyword evidence="2" id="KW-1185">Reference proteome</keyword>
<dbReference type="STRING" id="413434.SAMN04488132_110119"/>
<dbReference type="SUPFAM" id="SSF52402">
    <property type="entry name" value="Adenine nucleotide alpha hydrolases-like"/>
    <property type="match status" value="2"/>
</dbReference>
<protein>
    <submittedName>
        <fullName evidence="1">Nucleotide-binding universal stress protein, UspA family</fullName>
    </submittedName>
</protein>
<evidence type="ECO:0000313" key="1">
    <source>
        <dbReference type="EMBL" id="SKA10793.1"/>
    </source>
</evidence>
<dbReference type="AlphaFoldDB" id="A0A1T4R4C6"/>
<accession>A0A1T4R4C6</accession>
<evidence type="ECO:0000313" key="2">
    <source>
        <dbReference type="Proteomes" id="UP000190888"/>
    </source>
</evidence>
<dbReference type="InterPro" id="IPR014729">
    <property type="entry name" value="Rossmann-like_a/b/a_fold"/>
</dbReference>
<proteinExistence type="predicted"/>
<gene>
    <name evidence="1" type="ORF">SAMN04488132_110119</name>
</gene>
<dbReference type="Gene3D" id="3.40.50.620">
    <property type="entry name" value="HUPs"/>
    <property type="match status" value="2"/>
</dbReference>
<organism evidence="1 2">
    <name type="scientific">Sediminibacterium ginsengisoli</name>
    <dbReference type="NCBI Taxonomy" id="413434"/>
    <lineage>
        <taxon>Bacteria</taxon>
        <taxon>Pseudomonadati</taxon>
        <taxon>Bacteroidota</taxon>
        <taxon>Chitinophagia</taxon>
        <taxon>Chitinophagales</taxon>
        <taxon>Chitinophagaceae</taxon>
        <taxon>Sediminibacterium</taxon>
    </lineage>
</organism>